<evidence type="ECO:0000256" key="8">
    <source>
        <dbReference type="SAM" id="MobiDB-lite"/>
    </source>
</evidence>
<feature type="transmembrane region" description="Helical" evidence="9">
    <location>
        <begin position="82"/>
        <end position="104"/>
    </location>
</feature>
<keyword evidence="5 9" id="KW-1133">Transmembrane helix</keyword>
<feature type="region of interest" description="Disordered" evidence="8">
    <location>
        <begin position="426"/>
        <end position="457"/>
    </location>
</feature>
<evidence type="ECO:0000256" key="1">
    <source>
        <dbReference type="ARBA" id="ARBA00004141"/>
    </source>
</evidence>
<keyword evidence="6 9" id="KW-0472">Membrane</keyword>
<feature type="transmembrane region" description="Helical" evidence="9">
    <location>
        <begin position="15"/>
        <end position="37"/>
    </location>
</feature>
<keyword evidence="3" id="KW-0813">Transport</keyword>
<dbReference type="InterPro" id="IPR024041">
    <property type="entry name" value="NH4_transpt_AmtB-like_dom"/>
</dbReference>
<evidence type="ECO:0000313" key="11">
    <source>
        <dbReference type="EMBL" id="KAK9832513.1"/>
    </source>
</evidence>
<protein>
    <recommendedName>
        <fullName evidence="10">Ammonium transporter AmtB-like domain-containing protein</fullName>
    </recommendedName>
</protein>
<evidence type="ECO:0000256" key="2">
    <source>
        <dbReference type="ARBA" id="ARBA00005887"/>
    </source>
</evidence>
<dbReference type="Pfam" id="PF00909">
    <property type="entry name" value="Ammonium_transp"/>
    <property type="match status" value="1"/>
</dbReference>
<evidence type="ECO:0000313" key="12">
    <source>
        <dbReference type="Proteomes" id="UP001445335"/>
    </source>
</evidence>
<name>A0AAW1RG02_9CHLO</name>
<accession>A0AAW1RG02</accession>
<dbReference type="PANTHER" id="PTHR11730:SF6">
    <property type="entry name" value="AMMONIUM TRANSPORTER"/>
    <property type="match status" value="1"/>
</dbReference>
<organism evidence="11 12">
    <name type="scientific">Elliptochloris bilobata</name>
    <dbReference type="NCBI Taxonomy" id="381761"/>
    <lineage>
        <taxon>Eukaryota</taxon>
        <taxon>Viridiplantae</taxon>
        <taxon>Chlorophyta</taxon>
        <taxon>core chlorophytes</taxon>
        <taxon>Trebouxiophyceae</taxon>
        <taxon>Trebouxiophyceae incertae sedis</taxon>
        <taxon>Elliptochloris clade</taxon>
        <taxon>Elliptochloris</taxon>
    </lineage>
</organism>
<feature type="transmembrane region" description="Helical" evidence="9">
    <location>
        <begin position="199"/>
        <end position="216"/>
    </location>
</feature>
<comment type="similarity">
    <text evidence="2">Belongs to the ammonia transporter channel (TC 1.A.11.2) family.</text>
</comment>
<dbReference type="InterPro" id="IPR029020">
    <property type="entry name" value="Ammonium/urea_transptr"/>
</dbReference>
<evidence type="ECO:0000256" key="3">
    <source>
        <dbReference type="ARBA" id="ARBA00022448"/>
    </source>
</evidence>
<reference evidence="11 12" key="1">
    <citation type="journal article" date="2024" name="Nat. Commun.">
        <title>Phylogenomics reveals the evolutionary origins of lichenization in chlorophyte algae.</title>
        <authorList>
            <person name="Puginier C."/>
            <person name="Libourel C."/>
            <person name="Otte J."/>
            <person name="Skaloud P."/>
            <person name="Haon M."/>
            <person name="Grisel S."/>
            <person name="Petersen M."/>
            <person name="Berrin J.G."/>
            <person name="Delaux P.M."/>
            <person name="Dal Grande F."/>
            <person name="Keller J."/>
        </authorList>
    </citation>
    <scope>NUCLEOTIDE SEQUENCE [LARGE SCALE GENOMIC DNA]</scope>
    <source>
        <strain evidence="11 12">SAG 245.80</strain>
    </source>
</reference>
<comment type="subcellular location">
    <subcellularLocation>
        <location evidence="1">Membrane</location>
        <topology evidence="1">Multi-pass membrane protein</topology>
    </subcellularLocation>
</comment>
<dbReference type="GO" id="GO:0097272">
    <property type="term" value="P:ammonium homeostasis"/>
    <property type="evidence" value="ECO:0007669"/>
    <property type="project" value="TreeGrafter"/>
</dbReference>
<evidence type="ECO:0000256" key="6">
    <source>
        <dbReference type="ARBA" id="ARBA00023136"/>
    </source>
</evidence>
<feature type="transmembrane region" description="Helical" evidence="9">
    <location>
        <begin position="264"/>
        <end position="285"/>
    </location>
</feature>
<dbReference type="AlphaFoldDB" id="A0AAW1RG02"/>
<evidence type="ECO:0000256" key="4">
    <source>
        <dbReference type="ARBA" id="ARBA00022692"/>
    </source>
</evidence>
<dbReference type="GO" id="GO:0005886">
    <property type="term" value="C:plasma membrane"/>
    <property type="evidence" value="ECO:0007669"/>
    <property type="project" value="TreeGrafter"/>
</dbReference>
<feature type="transmembrane region" description="Helical" evidence="9">
    <location>
        <begin position="157"/>
        <end position="178"/>
    </location>
</feature>
<feature type="transmembrane region" description="Helical" evidence="9">
    <location>
        <begin position="236"/>
        <end position="257"/>
    </location>
</feature>
<gene>
    <name evidence="11" type="ORF">WJX81_003577</name>
</gene>
<sequence length="481" mass="50358">MLSIGCVRARFAKHIAILILVDACVSSLGFFFFGYAFGFGDGKDQSPSGAAMGGAPGLTTMDGNPFVGTHFFALHDMTPMLFASWLFQWSFAATACTIVSGAIAERAKFEAYICYSFFMASWVYPVIVHSVWTSTGIFSMSRTTPANLLFNSGAIDFAGSGAVHMVGGLAAASGCYILGPRIGRYNADGTANNMPGHNTSLFILGVMILWFGWYGFNPGSQQMITNGNSMAVSTAAIATTLAAGSGGLSALVTRAIVSKVTTGVMVYDVMVMGNGVLAGLVAITAPCAVVWPWAAIIIGLVAGVIYTFASIVSIMVRLDDPLDAIAVHAWNGIWGVLSVGLFASRELIFNSYGISPQTNDIRPYGCFMGGGGLLLASQVVYALWIIGWVLGNMIPFWLILNALGHFRVPANVETIGLDDSYHGGSAYPGGPEEETDKSLGGQVAAKNVNGGGGGGASRAEIDEIKAELAMLKSSVKTQSVA</sequence>
<dbReference type="Proteomes" id="UP001445335">
    <property type="component" value="Unassembled WGS sequence"/>
</dbReference>
<keyword evidence="7" id="KW-0924">Ammonia transport</keyword>
<dbReference type="PANTHER" id="PTHR11730">
    <property type="entry name" value="AMMONIUM TRANSPORTER"/>
    <property type="match status" value="1"/>
</dbReference>
<evidence type="ECO:0000256" key="7">
    <source>
        <dbReference type="ARBA" id="ARBA00023177"/>
    </source>
</evidence>
<feature type="transmembrane region" description="Helical" evidence="9">
    <location>
        <begin position="381"/>
        <end position="400"/>
    </location>
</feature>
<feature type="transmembrane region" description="Helical" evidence="9">
    <location>
        <begin position="291"/>
        <end position="312"/>
    </location>
</feature>
<comment type="caution">
    <text evidence="11">The sequence shown here is derived from an EMBL/GenBank/DDBJ whole genome shotgun (WGS) entry which is preliminary data.</text>
</comment>
<keyword evidence="12" id="KW-1185">Reference proteome</keyword>
<evidence type="ECO:0000256" key="9">
    <source>
        <dbReference type="SAM" id="Phobius"/>
    </source>
</evidence>
<feature type="domain" description="Ammonium transporter AmtB-like" evidence="10">
    <location>
        <begin position="1"/>
        <end position="427"/>
    </location>
</feature>
<dbReference type="SUPFAM" id="SSF111352">
    <property type="entry name" value="Ammonium transporter"/>
    <property type="match status" value="1"/>
</dbReference>
<feature type="transmembrane region" description="Helical" evidence="9">
    <location>
        <begin position="324"/>
        <end position="343"/>
    </location>
</feature>
<dbReference type="GO" id="GO:0008519">
    <property type="term" value="F:ammonium channel activity"/>
    <property type="evidence" value="ECO:0007669"/>
    <property type="project" value="InterPro"/>
</dbReference>
<proteinExistence type="inferred from homology"/>
<evidence type="ECO:0000259" key="10">
    <source>
        <dbReference type="Pfam" id="PF00909"/>
    </source>
</evidence>
<dbReference type="EMBL" id="JALJOU010000041">
    <property type="protein sequence ID" value="KAK9832513.1"/>
    <property type="molecule type" value="Genomic_DNA"/>
</dbReference>
<evidence type="ECO:0000256" key="5">
    <source>
        <dbReference type="ARBA" id="ARBA00022989"/>
    </source>
</evidence>
<feature type="transmembrane region" description="Helical" evidence="9">
    <location>
        <begin position="111"/>
        <end position="132"/>
    </location>
</feature>
<keyword evidence="4 9" id="KW-0812">Transmembrane</keyword>
<dbReference type="Gene3D" id="1.10.3430.10">
    <property type="entry name" value="Ammonium transporter AmtB like domains"/>
    <property type="match status" value="1"/>
</dbReference>